<dbReference type="PANTHER" id="PTHR30097:SF15">
    <property type="entry name" value="CATION EFFLUX SYSTEM PROTEIN CUSB"/>
    <property type="match status" value="1"/>
</dbReference>
<name>A0A2Z3GDC7_9BACT</name>
<feature type="domain" description="Heavy metal binding" evidence="3">
    <location>
        <begin position="71"/>
        <end position="97"/>
    </location>
</feature>
<dbReference type="Gene3D" id="2.40.420.20">
    <property type="match status" value="1"/>
</dbReference>
<protein>
    <submittedName>
        <fullName evidence="6">Uncharacterized protein</fullName>
    </submittedName>
</protein>
<dbReference type="InterPro" id="IPR045800">
    <property type="entry name" value="HMBD"/>
</dbReference>
<dbReference type="InterPro" id="IPR058790">
    <property type="entry name" value="BSH_CusB"/>
</dbReference>
<dbReference type="AlphaFoldDB" id="A0A2Z3GDC7"/>
<evidence type="ECO:0000259" key="5">
    <source>
        <dbReference type="Pfam" id="PF25954"/>
    </source>
</evidence>
<dbReference type="GO" id="GO:0030288">
    <property type="term" value="C:outer membrane-bounded periplasmic space"/>
    <property type="evidence" value="ECO:0007669"/>
    <property type="project" value="TreeGrafter"/>
</dbReference>
<evidence type="ECO:0000256" key="2">
    <source>
        <dbReference type="SAM" id="MobiDB-lite"/>
    </source>
</evidence>
<dbReference type="Pfam" id="PF25954">
    <property type="entry name" value="Beta-barrel_RND_2"/>
    <property type="match status" value="1"/>
</dbReference>
<dbReference type="EMBL" id="CP029145">
    <property type="protein sequence ID" value="AWM31589.1"/>
    <property type="molecule type" value="Genomic_DNA"/>
</dbReference>
<organism evidence="6 7">
    <name type="scientific">Hymenobacter nivis</name>
    <dbReference type="NCBI Taxonomy" id="1850093"/>
    <lineage>
        <taxon>Bacteria</taxon>
        <taxon>Pseudomonadati</taxon>
        <taxon>Bacteroidota</taxon>
        <taxon>Cytophagia</taxon>
        <taxon>Cytophagales</taxon>
        <taxon>Hymenobacteraceae</taxon>
        <taxon>Hymenobacter</taxon>
    </lineage>
</organism>
<evidence type="ECO:0000313" key="6">
    <source>
        <dbReference type="EMBL" id="AWM31589.1"/>
    </source>
</evidence>
<evidence type="ECO:0000256" key="1">
    <source>
        <dbReference type="ARBA" id="ARBA00022448"/>
    </source>
</evidence>
<dbReference type="OrthoDB" id="9806939at2"/>
<evidence type="ECO:0000313" key="7">
    <source>
        <dbReference type="Proteomes" id="UP000245999"/>
    </source>
</evidence>
<dbReference type="Proteomes" id="UP000245999">
    <property type="component" value="Chromosome"/>
</dbReference>
<dbReference type="Pfam" id="PF19335">
    <property type="entry name" value="HMBD"/>
    <property type="match status" value="2"/>
</dbReference>
<dbReference type="KEGG" id="hnv:DDQ68_01560"/>
<dbReference type="GO" id="GO:0015679">
    <property type="term" value="P:plasma membrane copper ion transport"/>
    <property type="evidence" value="ECO:0007669"/>
    <property type="project" value="TreeGrafter"/>
</dbReference>
<feature type="domain" description="CusB-like beta-barrel" evidence="5">
    <location>
        <begin position="337"/>
        <end position="411"/>
    </location>
</feature>
<keyword evidence="7" id="KW-1185">Reference proteome</keyword>
<feature type="region of interest" description="Disordered" evidence="2">
    <location>
        <begin position="1"/>
        <end position="31"/>
    </location>
</feature>
<gene>
    <name evidence="6" type="ORF">DDQ68_01560</name>
</gene>
<sequence>MASTSLIARDLFKPPPTPPTRPPMTNALQDKPWQTRWRPWLTLLLAGLLLGATACQQTKPDLDQTAKAAAYYTCPMHPQIHADAPGDCPICHMHLVAVAPPVAQKKPVVASAVYTCPMHPQVREKQPGSCPICGMDLVKTSARPAISQLPDTDLATNDLIITAQQLALGNIQIQTMGTGPTPATSIRQTDMPVPQTVLTGTVTANARRTESISSRVAGRVEKLYVRQTGQLLRRGAPLFSVYSEELQTLQREYLLALAQDLLVAEPTYRHFAEATAQKLRLLGVSGAQLRQLAQSGKPNPLVTYYSPRTGTVQTLAVVQGQYVAEGSPILTLTDLSSVWVEAQLYPAEANRLPLGQTVAVQVAGQAYPVRGKVVFRSPELSGSSQLTLARIEVANPAGRLQPGAQANVLLNNLPAAPATRPTVSAAVETALRVPPAAIIHNGAVSYVWKQTGERQFRRVRVRLGDGTSTTVPVLAGLQAGDAVVTTGAYLLESEFTLRQGAGDDHMSGMAM</sequence>
<keyword evidence="1" id="KW-0813">Transport</keyword>
<feature type="compositionally biased region" description="Pro residues" evidence="2">
    <location>
        <begin position="13"/>
        <end position="22"/>
    </location>
</feature>
<feature type="domain" description="CusB-like barrel-sandwich hybrid" evidence="4">
    <location>
        <begin position="211"/>
        <end position="332"/>
    </location>
</feature>
<dbReference type="InterPro" id="IPR058792">
    <property type="entry name" value="Beta-barrel_RND_2"/>
</dbReference>
<dbReference type="InterPro" id="IPR051909">
    <property type="entry name" value="MFP_Cation_Efflux"/>
</dbReference>
<evidence type="ECO:0000259" key="4">
    <source>
        <dbReference type="Pfam" id="PF25919"/>
    </source>
</evidence>
<dbReference type="GO" id="GO:0046914">
    <property type="term" value="F:transition metal ion binding"/>
    <property type="evidence" value="ECO:0007669"/>
    <property type="project" value="TreeGrafter"/>
</dbReference>
<dbReference type="GO" id="GO:0060003">
    <property type="term" value="P:copper ion export"/>
    <property type="evidence" value="ECO:0007669"/>
    <property type="project" value="TreeGrafter"/>
</dbReference>
<dbReference type="PANTHER" id="PTHR30097">
    <property type="entry name" value="CATION EFFLUX SYSTEM PROTEIN CUSB"/>
    <property type="match status" value="1"/>
</dbReference>
<proteinExistence type="predicted"/>
<accession>A0A2Z3GDC7</accession>
<evidence type="ECO:0000259" key="3">
    <source>
        <dbReference type="Pfam" id="PF19335"/>
    </source>
</evidence>
<feature type="domain" description="Heavy metal binding" evidence="3">
    <location>
        <begin position="113"/>
        <end position="139"/>
    </location>
</feature>
<dbReference type="Pfam" id="PF25919">
    <property type="entry name" value="BSH_CusB"/>
    <property type="match status" value="1"/>
</dbReference>
<reference evidence="7" key="1">
    <citation type="submission" date="2018-04" db="EMBL/GenBank/DDBJ databases">
        <title>Complete genome of Antarctic heterotrophic bacterium Hymenobacter nivis.</title>
        <authorList>
            <person name="Terashima M."/>
        </authorList>
    </citation>
    <scope>NUCLEOTIDE SEQUENCE [LARGE SCALE GENOMIC DNA]</scope>
    <source>
        <strain evidence="7">NBRC 111535</strain>
    </source>
</reference>
<dbReference type="SUPFAM" id="SSF111369">
    <property type="entry name" value="HlyD-like secretion proteins"/>
    <property type="match status" value="1"/>
</dbReference>
<dbReference type="Gene3D" id="2.40.30.170">
    <property type="match status" value="1"/>
</dbReference>